<feature type="region of interest" description="Disordered" evidence="1">
    <location>
        <begin position="29"/>
        <end position="107"/>
    </location>
</feature>
<evidence type="ECO:0008006" key="5">
    <source>
        <dbReference type="Google" id="ProtNLM"/>
    </source>
</evidence>
<proteinExistence type="predicted"/>
<name>A0AAD2G7P7_9STRA</name>
<evidence type="ECO:0000313" key="4">
    <source>
        <dbReference type="Proteomes" id="UP001295423"/>
    </source>
</evidence>
<keyword evidence="4" id="KW-1185">Reference proteome</keyword>
<dbReference type="AlphaFoldDB" id="A0AAD2G7P7"/>
<reference evidence="3" key="1">
    <citation type="submission" date="2023-08" db="EMBL/GenBank/DDBJ databases">
        <authorList>
            <person name="Audoor S."/>
            <person name="Bilcke G."/>
        </authorList>
    </citation>
    <scope>NUCLEOTIDE SEQUENCE</scope>
</reference>
<evidence type="ECO:0000313" key="3">
    <source>
        <dbReference type="EMBL" id="CAJ1965293.1"/>
    </source>
</evidence>
<accession>A0AAD2G7P7</accession>
<keyword evidence="2" id="KW-0732">Signal</keyword>
<sequence>MRSIATLLSILALSQHSLNGAVAQTVSIAPSGSPSLSDAPSRSSVPSSNPSGSSSPSSSDVPSIGPSVSPSIAPSGSTAPSALLSQAPSGQPSGSDAPTGLPTKSPTQAPVAFVKENDVCIDAKIVAPNGIHHMVDLTDATPDKGANGGACRGITIGDTPGLWFAVEGTGQTLRASTCHPETQVKVKITLFSTLDSSCNTLSCEGVSLQPDFECSMTTLSSQTDTDKAWRSPSSKVDFPTIPGIKYYLLVQQNSIVETGKVHLSIRPVTAPQHDNCVDALGPLPRDGTMVSQTSLDASITSVIAGYCNLQPSRYPGVWYQFIGNGGKVELNACAFNNFDGFYFSVYEGGDCDGLTCVDDVVEATIENDGECFFRTSAPDQPVTGVQRDKFQAVVSTTDGSRYYVYLHFAKTEQDTVTSEDVRFSILDVDGSSTSAYGTNAIKFRDSQYGMGSYVAGKVNQKNFFEDSSNKKTTGGGGGGSSGIDDVLQNRVAAVASFVSFALMFM</sequence>
<feature type="compositionally biased region" description="Polar residues" evidence="1">
    <location>
        <begin position="78"/>
        <end position="107"/>
    </location>
</feature>
<organism evidence="3 4">
    <name type="scientific">Cylindrotheca closterium</name>
    <dbReference type="NCBI Taxonomy" id="2856"/>
    <lineage>
        <taxon>Eukaryota</taxon>
        <taxon>Sar</taxon>
        <taxon>Stramenopiles</taxon>
        <taxon>Ochrophyta</taxon>
        <taxon>Bacillariophyta</taxon>
        <taxon>Bacillariophyceae</taxon>
        <taxon>Bacillariophycidae</taxon>
        <taxon>Bacillariales</taxon>
        <taxon>Bacillariaceae</taxon>
        <taxon>Cylindrotheca</taxon>
    </lineage>
</organism>
<protein>
    <recommendedName>
        <fullName evidence="5">Secreted protein</fullName>
    </recommendedName>
</protein>
<dbReference type="Proteomes" id="UP001295423">
    <property type="component" value="Unassembled WGS sequence"/>
</dbReference>
<evidence type="ECO:0000256" key="1">
    <source>
        <dbReference type="SAM" id="MobiDB-lite"/>
    </source>
</evidence>
<evidence type="ECO:0000256" key="2">
    <source>
        <dbReference type="SAM" id="SignalP"/>
    </source>
</evidence>
<feature type="chain" id="PRO_5042017935" description="Secreted protein" evidence="2">
    <location>
        <begin position="24"/>
        <end position="505"/>
    </location>
</feature>
<comment type="caution">
    <text evidence="3">The sequence shown here is derived from an EMBL/GenBank/DDBJ whole genome shotgun (WGS) entry which is preliminary data.</text>
</comment>
<gene>
    <name evidence="3" type="ORF">CYCCA115_LOCUS21044</name>
</gene>
<feature type="compositionally biased region" description="Low complexity" evidence="1">
    <location>
        <begin position="30"/>
        <end position="77"/>
    </location>
</feature>
<dbReference type="EMBL" id="CAKOGP040002202">
    <property type="protein sequence ID" value="CAJ1965293.1"/>
    <property type="molecule type" value="Genomic_DNA"/>
</dbReference>
<feature type="signal peptide" evidence="2">
    <location>
        <begin position="1"/>
        <end position="23"/>
    </location>
</feature>